<dbReference type="CDD" id="cd05483">
    <property type="entry name" value="retropepsin_like_bacteria"/>
    <property type="match status" value="1"/>
</dbReference>
<dbReference type="RefSeq" id="WP_134431240.1">
    <property type="nucleotide sequence ID" value="NZ_CP038029.1"/>
</dbReference>
<keyword evidence="2" id="KW-1185">Reference proteome</keyword>
<dbReference type="STRING" id="561061.SAMN05660862_3114"/>
<keyword evidence="1" id="KW-0378">Hydrolase</keyword>
<dbReference type="InterPro" id="IPR034122">
    <property type="entry name" value="Retropepsin-like_bacterial"/>
</dbReference>
<sequence length="503" mass="55400">MKLLINGFILIAVGFFSLQKSYGQGTEQIVQALRLAFQEKNETVILPYLSPDFTVAGNTDGGAKGILKHIIQEYPIKDIKILSEESVSGGQKIKVAVDQNADTKSQTNIYIDTNGKIRYIDLFDQLYGMNRYGTAKLRTRIPFENRDGSIILSVRINNFARPLRLLFDTGADGMAVSQTLADEIGLTVTRQNNASVVGSNIAIQVSDKNSILLDTLKLENMGIAIFATVGHDVDGIIGNTLVKRFIVQVDYDKSELSLFDFGDFKNSGKGTSVPLRMSNGMLSLQGELTIKPGKSYTGNFVFDTGAAYHLICFRPFVRDNRLLVNGFKPLYNGSTASLGMVSPTYTGRSHQFSLAGIEPLMAMPITLMAGSSANENWRPAFDGSIGVRLMSRYNFVINVQRNELFLTKNNTFHYPHDFLLGETVLGWNHQGKLVILQSLNPTSPLSPAGSEVVRIGNIKGSELRDAPEKLTALLQSDANLSVNVDILEDNNLKTHTLSLEKRF</sequence>
<dbReference type="Gene3D" id="2.40.70.10">
    <property type="entry name" value="Acid Proteases"/>
    <property type="match status" value="1"/>
</dbReference>
<evidence type="ECO:0000313" key="2">
    <source>
        <dbReference type="Proteomes" id="UP000192980"/>
    </source>
</evidence>
<keyword evidence="1" id="KW-0645">Protease</keyword>
<dbReference type="GO" id="GO:0008233">
    <property type="term" value="F:peptidase activity"/>
    <property type="evidence" value="ECO:0007669"/>
    <property type="project" value="UniProtKB-KW"/>
</dbReference>
<accession>A0A1X7KQ50</accession>
<dbReference type="GO" id="GO:0006508">
    <property type="term" value="P:proteolysis"/>
    <property type="evidence" value="ECO:0007669"/>
    <property type="project" value="UniProtKB-KW"/>
</dbReference>
<protein>
    <submittedName>
        <fullName evidence="1">Aspartyl protease</fullName>
    </submittedName>
</protein>
<dbReference type="InterPro" id="IPR021109">
    <property type="entry name" value="Peptidase_aspartic_dom_sf"/>
</dbReference>
<gene>
    <name evidence="1" type="ORF">SAMN05660862_3114</name>
</gene>
<dbReference type="OrthoDB" id="644381at2"/>
<dbReference type="SUPFAM" id="SSF50630">
    <property type="entry name" value="Acid proteases"/>
    <property type="match status" value="1"/>
</dbReference>
<dbReference type="Pfam" id="PF13650">
    <property type="entry name" value="Asp_protease_2"/>
    <property type="match status" value="1"/>
</dbReference>
<evidence type="ECO:0000313" key="1">
    <source>
        <dbReference type="EMBL" id="SMG43733.1"/>
    </source>
</evidence>
<dbReference type="EMBL" id="FXAU01000006">
    <property type="protein sequence ID" value="SMG43733.1"/>
    <property type="molecule type" value="Genomic_DNA"/>
</dbReference>
<dbReference type="Proteomes" id="UP000192980">
    <property type="component" value="Unassembled WGS sequence"/>
</dbReference>
<proteinExistence type="predicted"/>
<dbReference type="AlphaFoldDB" id="A0A1X7KQ50"/>
<name>A0A1X7KQ50_9SPHI</name>
<reference evidence="1 2" key="1">
    <citation type="submission" date="2017-04" db="EMBL/GenBank/DDBJ databases">
        <authorList>
            <person name="Afonso C.L."/>
            <person name="Miller P.J."/>
            <person name="Scott M.A."/>
            <person name="Spackman E."/>
            <person name="Goraichik I."/>
            <person name="Dimitrov K.M."/>
            <person name="Suarez D.L."/>
            <person name="Swayne D.E."/>
        </authorList>
    </citation>
    <scope>NUCLEOTIDE SEQUENCE [LARGE SCALE GENOMIC DNA]</scope>
    <source>
        <strain evidence="1 2">DSM 22418</strain>
    </source>
</reference>
<organism evidence="1 2">
    <name type="scientific">Sphingobacterium psychroaquaticum</name>
    <dbReference type="NCBI Taxonomy" id="561061"/>
    <lineage>
        <taxon>Bacteria</taxon>
        <taxon>Pseudomonadati</taxon>
        <taxon>Bacteroidota</taxon>
        <taxon>Sphingobacteriia</taxon>
        <taxon>Sphingobacteriales</taxon>
        <taxon>Sphingobacteriaceae</taxon>
        <taxon>Sphingobacterium</taxon>
    </lineage>
</organism>